<dbReference type="InterPro" id="IPR026992">
    <property type="entry name" value="DIOX_N"/>
</dbReference>
<dbReference type="Pfam" id="PF14226">
    <property type="entry name" value="DIOX_N"/>
    <property type="match status" value="1"/>
</dbReference>
<dbReference type="InterPro" id="IPR005123">
    <property type="entry name" value="Oxoglu/Fe-dep_dioxygenase_dom"/>
</dbReference>
<keyword evidence="3 5" id="KW-0560">Oxidoreductase</keyword>
<proteinExistence type="inferred from homology"/>
<keyword evidence="8" id="KW-1185">Reference proteome</keyword>
<dbReference type="InterPro" id="IPR044861">
    <property type="entry name" value="IPNS-like_FE2OG_OXY"/>
</dbReference>
<dbReference type="PRINTS" id="PR00682">
    <property type="entry name" value="IPNSYNTHASE"/>
</dbReference>
<evidence type="ECO:0000259" key="6">
    <source>
        <dbReference type="PROSITE" id="PS51471"/>
    </source>
</evidence>
<evidence type="ECO:0000256" key="4">
    <source>
        <dbReference type="ARBA" id="ARBA00023004"/>
    </source>
</evidence>
<protein>
    <recommendedName>
        <fullName evidence="6">Fe2OG dioxygenase domain-containing protein</fullName>
    </recommendedName>
</protein>
<evidence type="ECO:0000256" key="1">
    <source>
        <dbReference type="ARBA" id="ARBA00008056"/>
    </source>
</evidence>
<dbReference type="SUPFAM" id="SSF51197">
    <property type="entry name" value="Clavaminate synthase-like"/>
    <property type="match status" value="1"/>
</dbReference>
<gene>
    <name evidence="7" type="ORF">AC579_8295</name>
</gene>
<keyword evidence="2 5" id="KW-0479">Metal-binding</keyword>
<dbReference type="PANTHER" id="PTHR10209">
    <property type="entry name" value="OXIDOREDUCTASE, 2OG-FE II OXYGENASE FAMILY PROTEIN"/>
    <property type="match status" value="1"/>
</dbReference>
<dbReference type="EMBL" id="LFZO01000580">
    <property type="protein sequence ID" value="KXT04838.1"/>
    <property type="molecule type" value="Genomic_DNA"/>
</dbReference>
<sequence>MGSIGEIPESIPTIDISAFLADDSSPAADKVVASVRDACREYGFFYLMGHGVPEEKRQEVLECTRRFASLSDDEKMEVWVGKCMGKSFRGYEPPALQLHQEGLLPDTKEAFIFGREVAADDPDAGTFSTGPNLWPRALRDEEFRVPLMAYHERMLQLTGQLSRILGRGLPLEWKCGANVFDALLPKPSAPMRLLHYKAQEKRIDKQFGVGDHTDFGCISVLLQQEKTEGLEVFHPGSQTWIPVPVKAGSYVINMGDMMQRLTNGYYRSARHRVLTNTSTRLSAPFFLNGNLEHKWRALDGSSDEEMTIGGWVRGRLAETIGGEAGAKLRE</sequence>
<dbReference type="EMBL" id="LFZO01000580">
    <property type="protein sequence ID" value="KXT04835.1"/>
    <property type="molecule type" value="Genomic_DNA"/>
</dbReference>
<dbReference type="Proteomes" id="UP000073492">
    <property type="component" value="Unassembled WGS sequence"/>
</dbReference>
<evidence type="ECO:0000256" key="3">
    <source>
        <dbReference type="ARBA" id="ARBA00023002"/>
    </source>
</evidence>
<dbReference type="PANTHER" id="PTHR10209:SF885">
    <property type="entry name" value="2OG-FE(II) OXYGENASE FAMILY, PUTATIVE (AFU_ORTHOLOGUE AFUA_2G00750)-RELATED"/>
    <property type="match status" value="1"/>
</dbReference>
<dbReference type="Gene3D" id="2.60.120.330">
    <property type="entry name" value="B-lactam Antibiotic, Isopenicillin N Synthase, Chain"/>
    <property type="match status" value="1"/>
</dbReference>
<evidence type="ECO:0000313" key="7">
    <source>
        <dbReference type="EMBL" id="KXT04838.1"/>
    </source>
</evidence>
<comment type="caution">
    <text evidence="7">The sequence shown here is derived from an EMBL/GenBank/DDBJ whole genome shotgun (WGS) entry which is preliminary data.</text>
</comment>
<evidence type="ECO:0000313" key="8">
    <source>
        <dbReference type="Proteomes" id="UP000073492"/>
    </source>
</evidence>
<name>A0A139HQW2_9PEZI</name>
<organism evidence="7 8">
    <name type="scientific">Pseudocercospora musae</name>
    <dbReference type="NCBI Taxonomy" id="113226"/>
    <lineage>
        <taxon>Eukaryota</taxon>
        <taxon>Fungi</taxon>
        <taxon>Dikarya</taxon>
        <taxon>Ascomycota</taxon>
        <taxon>Pezizomycotina</taxon>
        <taxon>Dothideomycetes</taxon>
        <taxon>Dothideomycetidae</taxon>
        <taxon>Mycosphaerellales</taxon>
        <taxon>Mycosphaerellaceae</taxon>
        <taxon>Pseudocercospora</taxon>
    </lineage>
</organism>
<dbReference type="AlphaFoldDB" id="A0A139HQW2"/>
<evidence type="ECO:0000256" key="2">
    <source>
        <dbReference type="ARBA" id="ARBA00022723"/>
    </source>
</evidence>
<reference evidence="7 8" key="1">
    <citation type="submission" date="2015-07" db="EMBL/GenBank/DDBJ databases">
        <title>Comparative genomics of the Sigatoka disease complex on banana suggests a link between parallel evolutionary changes in Pseudocercospora fijiensis and Pseudocercospora eumusae and increased virulence on the banana host.</title>
        <authorList>
            <person name="Chang T.-C."/>
            <person name="Salvucci A."/>
            <person name="Crous P.W."/>
            <person name="Stergiopoulos I."/>
        </authorList>
    </citation>
    <scope>NUCLEOTIDE SEQUENCE [LARGE SCALE GENOMIC DNA]</scope>
    <source>
        <strain evidence="7 8">CBS 116634</strain>
    </source>
</reference>
<keyword evidence="4 5" id="KW-0408">Iron</keyword>
<dbReference type="OrthoDB" id="288590at2759"/>
<evidence type="ECO:0000256" key="5">
    <source>
        <dbReference type="RuleBase" id="RU003682"/>
    </source>
</evidence>
<accession>A0A139HQW2</accession>
<dbReference type="GO" id="GO:0044283">
    <property type="term" value="P:small molecule biosynthetic process"/>
    <property type="evidence" value="ECO:0007669"/>
    <property type="project" value="UniProtKB-ARBA"/>
</dbReference>
<comment type="similarity">
    <text evidence="1 5">Belongs to the iron/ascorbate-dependent oxidoreductase family.</text>
</comment>
<feature type="domain" description="Fe2OG dioxygenase" evidence="6">
    <location>
        <begin position="187"/>
        <end position="289"/>
    </location>
</feature>
<dbReference type="InterPro" id="IPR027443">
    <property type="entry name" value="IPNS-like_sf"/>
</dbReference>
<dbReference type="GO" id="GO:0016491">
    <property type="term" value="F:oxidoreductase activity"/>
    <property type="evidence" value="ECO:0007669"/>
    <property type="project" value="UniProtKB-KW"/>
</dbReference>
<dbReference type="Pfam" id="PF03171">
    <property type="entry name" value="2OG-FeII_Oxy"/>
    <property type="match status" value="1"/>
</dbReference>
<dbReference type="GO" id="GO:0046872">
    <property type="term" value="F:metal ion binding"/>
    <property type="evidence" value="ECO:0007669"/>
    <property type="project" value="UniProtKB-KW"/>
</dbReference>
<dbReference type="PROSITE" id="PS51471">
    <property type="entry name" value="FE2OG_OXY"/>
    <property type="match status" value="1"/>
</dbReference>